<evidence type="ECO:0000256" key="2">
    <source>
        <dbReference type="SAM" id="MobiDB-lite"/>
    </source>
</evidence>
<evidence type="ECO:0000256" key="1">
    <source>
        <dbReference type="SAM" id="Coils"/>
    </source>
</evidence>
<feature type="compositionally biased region" description="Basic and acidic residues" evidence="2">
    <location>
        <begin position="1771"/>
        <end position="1780"/>
    </location>
</feature>
<feature type="region of interest" description="Disordered" evidence="2">
    <location>
        <begin position="899"/>
        <end position="1712"/>
    </location>
</feature>
<feature type="compositionally biased region" description="Low complexity" evidence="2">
    <location>
        <begin position="1239"/>
        <end position="1253"/>
    </location>
</feature>
<keyword evidence="1" id="KW-0175">Coiled coil</keyword>
<dbReference type="EMBL" id="JAULSX010000002">
    <property type="protein sequence ID" value="KAK3497914.1"/>
    <property type="molecule type" value="Genomic_DNA"/>
</dbReference>
<feature type="compositionally biased region" description="Basic and acidic residues" evidence="2">
    <location>
        <begin position="1914"/>
        <end position="1927"/>
    </location>
</feature>
<reference evidence="3 4" key="1">
    <citation type="journal article" date="2023" name="Mol. Phylogenet. Evol.">
        <title>Genome-scale phylogeny and comparative genomics of the fungal order Sordariales.</title>
        <authorList>
            <person name="Hensen N."/>
            <person name="Bonometti L."/>
            <person name="Westerberg I."/>
            <person name="Brannstrom I.O."/>
            <person name="Guillou S."/>
            <person name="Cros-Aarteil S."/>
            <person name="Calhoun S."/>
            <person name="Haridas S."/>
            <person name="Kuo A."/>
            <person name="Mondo S."/>
            <person name="Pangilinan J."/>
            <person name="Riley R."/>
            <person name="LaButti K."/>
            <person name="Andreopoulos B."/>
            <person name="Lipzen A."/>
            <person name="Chen C."/>
            <person name="Yan M."/>
            <person name="Daum C."/>
            <person name="Ng V."/>
            <person name="Clum A."/>
            <person name="Steindorff A."/>
            <person name="Ohm R.A."/>
            <person name="Martin F."/>
            <person name="Silar P."/>
            <person name="Natvig D.O."/>
            <person name="Lalanne C."/>
            <person name="Gautier V."/>
            <person name="Ament-Velasquez S.L."/>
            <person name="Kruys A."/>
            <person name="Hutchinson M.I."/>
            <person name="Powell A.J."/>
            <person name="Barry K."/>
            <person name="Miller A.N."/>
            <person name="Grigoriev I.V."/>
            <person name="Debuchy R."/>
            <person name="Gladieux P."/>
            <person name="Hiltunen Thoren M."/>
            <person name="Johannesson H."/>
        </authorList>
    </citation>
    <scope>NUCLEOTIDE SEQUENCE [LARGE SCALE GENOMIC DNA]</scope>
    <source>
        <strain evidence="3 4">FGSC 10403</strain>
    </source>
</reference>
<sequence>MAGQSFKQLVFEQFFPESVPLPKPEPTATTSLADEVEEELGQEPLPPAAVPEPAAEDDIEDTAEKDDVQVTTIPLPGEATPAAADVAPPESDFPELESPGSELADYEEETGYESFTQGQSSSDNDKRLSTIPEEPSESEGSHDNFLPVDGPDQPVEPREEDHTHVQSTDLHGEPPQMVPEGPTAPETSIDFSPPQLHPESFPPLYVNPDRTAVSGTPGGIAPSSASEEQSVEPENHEPAVPELAQEDPADDNSEDKGYIVIGNDDYLGDGERQNIDAWARGEAELTTHVEPDDEGINSEHLEADVCKAPAAGFPDIPELCNVLRPPRSLNSSDDNSSDTSEVAEGQLQHESLDAFQRRLQDESRGLAEPPMGTMASMFDYAPFSETASNAPASKDTQPNDLPGDRIEEPMDAASSSDGTLFDAETTSLATPLPNGNGVIPTLTSSFDKGTFFENLSRIFKKGRKRAEKLRERITLLETGTGGAVSTSIDEQKNKDHVQHMPEKRSRHDSIMIKLLKEGYNVPIPWDALEEPQNEEEDISSSAGPLMKQAQAGVSPPQSISEAGKEESLEAGRALDKLLDEKLGEAKNAQKKVAKGETKTDDSQVNPIEHQKPKVAKEPDNPEKPEVLKARGDQAPEYKSLAEERRKAEQEDADRKPAEQTVKGEEEETAKNDGDVKPKTLEEQQKAEQEEEDLKLAQEIAKTQQEEAAKASEDAKRREAEEADDLAKSIEAEKEKALGERIKAAEAEMLKEIGHARAKVAEAERLTKTEKNKVKTANSEMSVARIDAEALEEKRCKAAQDGKAKDAEALEDRRRKALELAEKAAVAEKEASEKVKVYQEAEDKAREELRLLELVRQDAVKAEKAKAAELGNWNVAVNEKAAAAERRRIVREAEEATLAKTTVEKTPKTFTPGGKLTSVAASRGDVSRTRDNHKFVPFLKTSKVAEARSEAAKDADRKHAAAGAEKRQALEAAGAEKRKEIKKGNQQPAVVKASEASVPKAPEKTIKPPEADISKPSEANVPKPADPAISKSPEASIPTPLTEAEKQRNFYEAIRRRREWEAKREEAKKKDEEQRREWLEEIKKQMHANAKPASTQQMKVEEAWPSLPSQSQQVKPEALGAAPPSVKPPQIIKIAPPKEKSQISAKANPQQKPQWPAQKPQQALSQPKPDGKDRGKTQTPVQAKSQEKTQEQAQASAAENTQGQSQKNMKGPAPKTHPVPASKEKPQPPAQKKPQDPVKKQPQSQAQKKSQQPPQRKDQAPAQQTLQVPAEEKSQSPVQKKSQQPPEQKSQAPAQLKPQDPAQVQKPETSTWKKRINDLNAKISEESAQRKSQPPRPSTVSGEKKNELQKENSADQTQAEVPTDKKPHLEPPSSKTKQDVGPEATPATKMDDKKVEETPYVPPQHQETVDAKAQEEKLKAQKLKAERLEHEKAEQERVAREKAEKAEREKADREQIALEKARKKAEQEKAEREKAEREKAEREKAEREKAEQERVEREKAREKLEQERIAREKVELEKAEPEREQVALEEARKKAEEEKAEQERISRRKAELEKAEQEKAERERADRERAKQEKAEQERISREKAEHEKADRDKAEQERVAREQAERKQAEQKRVAREKAERERAERTRSEREKIQQQRLATEKAEREKSQRERLDRARIETERLEHERAEQQKAEREKAEHEEAKRQIFERELASRQRVAREKAEREEAERERLMHEKFKAEEFERHNLAAQRIAREMAEYERVKERGPEDKYVEAEKPKPVLQSGTTDPVVKEREERARAGQPISNLGGSEPMHKDKMLQICLNFKAKRLELVESAEEYGEVARSQNEKIEELVHLRDRNLMIREQELQKVKVIDEQLEKQVRAIRRVIAEERRKMEAKERMLDAVQAEVKAEKPLGWVPFIVSSAQPNLNREQGHERGRERERRSAVGLSSQIPGVPENHGEEYPLEGHPAWGNVPAQDQYPLVDAPSWNSNLFDESENSAPEHEQSGGPRNPLPEAPRSTRVPQIAVILPTEDYDASQVSRLPAEFQSTIPGQTHPQNFGNQPPETGFAGVFCEHCHWVFEKLRCSCTRGSLSRARPLLCQWCGWEHGFLYCPTHRLNFWDHNSVPVQPPAELTRVSHQTSPYQSGYQGQTYVRQPQWNAPPPHFNAPQQGSNEFQLQFNPSQGPSMSPREPVWVHNDAVPGQNLHGPYPQPNYHRQLYDPRNPRRSQDEPYPSGSNPSKGPRAERLSRPRRTSSSHSGPNQPGLWPRHLSPNQRKMLDLFKGGEDRGEQVASQAPVAQGNIATSSTLPSVQEETEKSAGSGRPREHHNSR</sequence>
<feature type="compositionally biased region" description="Basic and acidic residues" evidence="2">
    <location>
        <begin position="1406"/>
        <end position="1712"/>
    </location>
</feature>
<feature type="compositionally biased region" description="Polar residues" evidence="2">
    <location>
        <begin position="2150"/>
        <end position="2169"/>
    </location>
</feature>
<dbReference type="GeneID" id="87878297"/>
<feature type="compositionally biased region" description="Acidic residues" evidence="2">
    <location>
        <begin position="54"/>
        <end position="64"/>
    </location>
</feature>
<dbReference type="GO" id="GO:0005856">
    <property type="term" value="C:cytoskeleton"/>
    <property type="evidence" value="ECO:0007669"/>
    <property type="project" value="TreeGrafter"/>
</dbReference>
<feature type="compositionally biased region" description="Low complexity" evidence="2">
    <location>
        <begin position="1144"/>
        <end position="1162"/>
    </location>
</feature>
<gene>
    <name evidence="3" type="ORF">B0T23DRAFT_438923</name>
</gene>
<feature type="compositionally biased region" description="Basic and acidic residues" evidence="2">
    <location>
        <begin position="562"/>
        <end position="584"/>
    </location>
</feature>
<feature type="compositionally biased region" description="Low complexity" evidence="2">
    <location>
        <begin position="328"/>
        <end position="340"/>
    </location>
</feature>
<comment type="caution">
    <text evidence="3">The sequence shown here is derived from an EMBL/GenBank/DDBJ whole genome shotgun (WGS) entry which is preliminary data.</text>
</comment>
<feature type="compositionally biased region" description="Polar residues" evidence="2">
    <location>
        <begin position="2284"/>
        <end position="2295"/>
    </location>
</feature>
<protein>
    <submittedName>
        <fullName evidence="3">Uncharacterized protein</fullName>
    </submittedName>
</protein>
<feature type="compositionally biased region" description="Basic and acidic residues" evidence="2">
    <location>
        <begin position="1341"/>
        <end position="1352"/>
    </location>
</feature>
<organism evidence="3 4">
    <name type="scientific">Neurospora hispaniola</name>
    <dbReference type="NCBI Taxonomy" id="588809"/>
    <lineage>
        <taxon>Eukaryota</taxon>
        <taxon>Fungi</taxon>
        <taxon>Dikarya</taxon>
        <taxon>Ascomycota</taxon>
        <taxon>Pezizomycotina</taxon>
        <taxon>Sordariomycetes</taxon>
        <taxon>Sordariomycetidae</taxon>
        <taxon>Sordariales</taxon>
        <taxon>Sordariaceae</taxon>
        <taxon>Neurospora</taxon>
    </lineage>
</organism>
<feature type="compositionally biased region" description="Basic and acidic residues" evidence="2">
    <location>
        <begin position="155"/>
        <end position="164"/>
    </location>
</feature>
<name>A0AAJ0IDU4_9PEZI</name>
<feature type="region of interest" description="Disordered" evidence="2">
    <location>
        <begin position="483"/>
        <end position="505"/>
    </location>
</feature>
<feature type="non-terminal residue" evidence="3">
    <location>
        <position position="2314"/>
    </location>
</feature>
<dbReference type="PANTHER" id="PTHR38709:SF1">
    <property type="entry name" value="DREBRIN"/>
    <property type="match status" value="1"/>
</dbReference>
<feature type="region of interest" description="Disordered" evidence="2">
    <location>
        <begin position="1910"/>
        <end position="2002"/>
    </location>
</feature>
<feature type="region of interest" description="Disordered" evidence="2">
    <location>
        <begin position="531"/>
        <end position="729"/>
    </location>
</feature>
<feature type="compositionally biased region" description="Basic and acidic residues" evidence="2">
    <location>
        <begin position="924"/>
        <end position="933"/>
    </location>
</feature>
<feature type="compositionally biased region" description="Polar residues" evidence="2">
    <location>
        <begin position="385"/>
        <end position="399"/>
    </location>
</feature>
<feature type="compositionally biased region" description="Basic and acidic residues" evidence="2">
    <location>
        <begin position="1000"/>
        <end position="1014"/>
    </location>
</feature>
<feature type="region of interest" description="Disordered" evidence="2">
    <location>
        <begin position="17"/>
        <end position="269"/>
    </location>
</feature>
<feature type="compositionally biased region" description="Polar residues" evidence="2">
    <location>
        <begin position="113"/>
        <end position="122"/>
    </location>
</feature>
<feature type="compositionally biased region" description="Basic and acidic residues" evidence="2">
    <location>
        <begin position="703"/>
        <end position="729"/>
    </location>
</feature>
<feature type="compositionally biased region" description="Basic and acidic residues" evidence="2">
    <location>
        <begin position="1745"/>
        <end position="1760"/>
    </location>
</feature>
<keyword evidence="4" id="KW-1185">Reference proteome</keyword>
<feature type="compositionally biased region" description="Acidic residues" evidence="2">
    <location>
        <begin position="244"/>
        <end position="253"/>
    </location>
</feature>
<feature type="region of interest" description="Disordered" evidence="2">
    <location>
        <begin position="1745"/>
        <end position="1793"/>
    </location>
</feature>
<feature type="compositionally biased region" description="Basic and acidic residues" evidence="2">
    <location>
        <begin position="489"/>
        <end position="505"/>
    </location>
</feature>
<feature type="coiled-coil region" evidence="1">
    <location>
        <begin position="1856"/>
        <end position="1890"/>
    </location>
</feature>
<dbReference type="PANTHER" id="PTHR38709">
    <property type="entry name" value="SI:CH73-193C12.2-RELATED"/>
    <property type="match status" value="1"/>
</dbReference>
<feature type="compositionally biased region" description="Basic and acidic residues" evidence="2">
    <location>
        <begin position="2200"/>
        <end position="2212"/>
    </location>
</feature>
<feature type="compositionally biased region" description="Polar residues" evidence="2">
    <location>
        <begin position="1190"/>
        <end position="1207"/>
    </location>
</feature>
<evidence type="ECO:0000313" key="4">
    <source>
        <dbReference type="Proteomes" id="UP001285908"/>
    </source>
</evidence>
<feature type="region of interest" description="Disordered" evidence="2">
    <location>
        <begin position="2137"/>
        <end position="2314"/>
    </location>
</feature>
<feature type="compositionally biased region" description="Basic and acidic residues" evidence="2">
    <location>
        <begin position="608"/>
        <end position="687"/>
    </location>
</feature>
<feature type="compositionally biased region" description="Basic and acidic residues" evidence="2">
    <location>
        <begin position="1057"/>
        <end position="1083"/>
    </location>
</feature>
<accession>A0AAJ0IDU4</accession>
<feature type="compositionally biased region" description="Basic and acidic residues" evidence="2">
    <location>
        <begin position="942"/>
        <end position="982"/>
    </location>
</feature>
<proteinExistence type="predicted"/>
<evidence type="ECO:0000313" key="3">
    <source>
        <dbReference type="EMBL" id="KAK3497914.1"/>
    </source>
</evidence>
<feature type="compositionally biased region" description="Low complexity" evidence="2">
    <location>
        <begin position="1274"/>
        <end position="1294"/>
    </location>
</feature>
<dbReference type="Proteomes" id="UP001285908">
    <property type="component" value="Unassembled WGS sequence"/>
</dbReference>
<feature type="compositionally biased region" description="Basic and acidic residues" evidence="2">
    <location>
        <begin position="2259"/>
        <end position="2272"/>
    </location>
</feature>
<feature type="compositionally biased region" description="Basic and acidic residues" evidence="2">
    <location>
        <begin position="350"/>
        <end position="365"/>
    </location>
</feature>
<feature type="region of interest" description="Disordered" evidence="2">
    <location>
        <begin position="322"/>
        <end position="421"/>
    </location>
</feature>
<dbReference type="RefSeq" id="XP_062696178.1">
    <property type="nucleotide sequence ID" value="XM_062840675.1"/>
</dbReference>